<proteinExistence type="predicted"/>
<protein>
    <submittedName>
        <fullName evidence="1">Uncharacterized protein</fullName>
    </submittedName>
</protein>
<organism evidence="1 2">
    <name type="scientific">Yeosuana aromativorans</name>
    <dbReference type="NCBI Taxonomy" id="288019"/>
    <lineage>
        <taxon>Bacteria</taxon>
        <taxon>Pseudomonadati</taxon>
        <taxon>Bacteroidota</taxon>
        <taxon>Flavobacteriia</taxon>
        <taxon>Flavobacteriales</taxon>
        <taxon>Flavobacteriaceae</taxon>
        <taxon>Yeosuana</taxon>
    </lineage>
</organism>
<dbReference type="Proteomes" id="UP000612329">
    <property type="component" value="Unassembled WGS sequence"/>
</dbReference>
<evidence type="ECO:0000313" key="1">
    <source>
        <dbReference type="EMBL" id="GGK21303.1"/>
    </source>
</evidence>
<reference evidence="1" key="2">
    <citation type="submission" date="2020-09" db="EMBL/GenBank/DDBJ databases">
        <authorList>
            <person name="Sun Q."/>
            <person name="Ohkuma M."/>
        </authorList>
    </citation>
    <scope>NUCLEOTIDE SEQUENCE</scope>
    <source>
        <strain evidence="1">JCM 12862</strain>
    </source>
</reference>
<accession>A0A8J3FG98</accession>
<evidence type="ECO:0000313" key="2">
    <source>
        <dbReference type="Proteomes" id="UP000612329"/>
    </source>
</evidence>
<comment type="caution">
    <text evidence="1">The sequence shown here is derived from an EMBL/GenBank/DDBJ whole genome shotgun (WGS) entry which is preliminary data.</text>
</comment>
<keyword evidence="2" id="KW-1185">Reference proteome</keyword>
<dbReference type="AlphaFoldDB" id="A0A8J3FG98"/>
<reference evidence="1" key="1">
    <citation type="journal article" date="2014" name="Int. J. Syst. Evol. Microbiol.">
        <title>Complete genome sequence of Corynebacterium casei LMG S-19264T (=DSM 44701T), isolated from a smear-ripened cheese.</title>
        <authorList>
            <consortium name="US DOE Joint Genome Institute (JGI-PGF)"/>
            <person name="Walter F."/>
            <person name="Albersmeier A."/>
            <person name="Kalinowski J."/>
            <person name="Ruckert C."/>
        </authorList>
    </citation>
    <scope>NUCLEOTIDE SEQUENCE</scope>
    <source>
        <strain evidence="1">JCM 12862</strain>
    </source>
</reference>
<sequence length="92" mass="10582">MDQASTTVEATYDGHEDYGYNFIAKHPDNDEEYTLTFQEVSDAVAKEFDLKSEALIGTKFKITYTTKIVVTKDEDNYEDENEINTITKLEKL</sequence>
<name>A0A8J3FG98_9FLAO</name>
<gene>
    <name evidence="1" type="ORF">GCM10007962_14290</name>
</gene>
<dbReference type="EMBL" id="BMNR01000003">
    <property type="protein sequence ID" value="GGK21303.1"/>
    <property type="molecule type" value="Genomic_DNA"/>
</dbReference>